<dbReference type="InterPro" id="IPR013120">
    <property type="entry name" value="FAR_NAD-bd"/>
</dbReference>
<accession>A0A284RKB2</accession>
<dbReference type="AlphaFoldDB" id="A0A284RKB2"/>
<dbReference type="Gene3D" id="3.40.50.720">
    <property type="entry name" value="NAD(P)-binding Rossmann-like Domain"/>
    <property type="match status" value="1"/>
</dbReference>
<dbReference type="OMA" id="IWTHDSA"/>
<feature type="transmembrane region" description="Helical" evidence="5">
    <location>
        <begin position="1191"/>
        <end position="1209"/>
    </location>
</feature>
<dbReference type="Gene3D" id="3.40.50.12780">
    <property type="entry name" value="N-terminal domain of ligase-like"/>
    <property type="match status" value="1"/>
</dbReference>
<evidence type="ECO:0000256" key="4">
    <source>
        <dbReference type="SAM" id="MobiDB-lite"/>
    </source>
</evidence>
<dbReference type="InterPro" id="IPR001388">
    <property type="entry name" value="Synaptobrevin-like"/>
</dbReference>
<dbReference type="InterPro" id="IPR051414">
    <property type="entry name" value="Adenylate-forming_Reductase"/>
</dbReference>
<dbReference type="Gene3D" id="1.20.5.110">
    <property type="match status" value="1"/>
</dbReference>
<name>A0A284RKB2_ARMOS</name>
<proteinExistence type="predicted"/>
<dbReference type="InterPro" id="IPR042855">
    <property type="entry name" value="V_SNARE_CC"/>
</dbReference>
<feature type="compositionally biased region" description="Polar residues" evidence="4">
    <location>
        <begin position="1082"/>
        <end position="1091"/>
    </location>
</feature>
<feature type="domain" description="V-SNARE coiled-coil homology" evidence="6">
    <location>
        <begin position="1099"/>
        <end position="1185"/>
    </location>
</feature>
<evidence type="ECO:0000256" key="5">
    <source>
        <dbReference type="SAM" id="Phobius"/>
    </source>
</evidence>
<dbReference type="Pfam" id="PF07993">
    <property type="entry name" value="NAD_binding_4"/>
    <property type="match status" value="1"/>
</dbReference>
<sequence length="1214" mass="134193">MDPSIHRSQATASNTFVPPPLDGSLSLPEIYDYNATHNPDHLVFVYDDDEGVKKLVWSELGQAMHRAASVVRRNLKEQHRGTSTVVAILANVDIFSYFTTIMGILRAGHQAFPISTVTTTPAGIAHLLQHTRAKYLLVGVDPVSQALACAALRVPSIGGTIGDNVKAVPMPSFEELFTEPEYEREPVPPIHPRQTDPCLILPSSGTTEFPKPIIITHHAMLQWNWVPYSGRTDLCGHLLSAHALSMTHILGATMLSWTASTGIAVAGFSPWRTPAPPDANAVISGVVKTSATLLCTAPSMIETWARNPDHVSALKKLFAVTYAGSTLDRQIGDFFASRGVNLVNIYGSTEVGCGSEFIPAVAHTSRQFSPHSTPKFIPFSENVYHLLFTNTSKHPLHVVNTESSGVKYFDTHDLVIRHPTDPDLWKVYGRTADIITYTNGEKTNPVPIEQAISKHPMIDRCVMFGKGRPHPGLVVEPSREYAVDIKDGDLVSEYVDAIWPHVDEVNDSLPEHSRITREMIIITDPAKPFQYSQKLTLRKFAVLQDYNDEINQAYRCTEVAQPLHRPEMWEQEHFLKLARAAVEKYMPCSLRDDDDLFQAGCDSLQATWIRNMIFHFLHRSLKISTRNIPHTLVYSNPTIQRLGTYIWQVIQYGHASVALSTLSGKIAEMEALVGKYTTNFPVHRPAPSGSEGGGDVVLVTGTTGALGAYILDALISDPTVTRVYALNRGDTKGARSVYIRHVDSFRERDLDWALLNSDKLVLLEADLMVKGLGLEEHVYEEIRRDVTCIIHSAWLRNYAVSLSTLEPLISGTRRLIDLALGSPHSVPPTFVFVSSLLIFRNWNPRQLAPEAENSRPATAIGWGYTESKWVAESILARAAETTPLHISVTRLGQLSGGSNGCWSPKEWFPLLVRSGQVVGCIPQLNGVLGWMPAHLAARSIVEVRHSGEPYMNMGHPNPVDALEMFRMVGEELGVPMVPYPEWLAALEASVRSGETASHIPSLAMMEFYRSAYRPLGSQNCDAVGFTLGDSERALWASPSMRSIVGHVVGKKDVYLWMKYWRKLADAFSLPRSEPYDPYVPRNGSSSNPTGSSQGGGNAKTAAIQAQIDDTVGIMRENITKVAERGERLDSLQDKTGAFTGLHVNLGGELTVHIIPFRLFVLDNLAVSAQGFRRGANRVRKNMWWKDMKMRIIIGVAIAVIIVIIVVSIVKATQK</sequence>
<evidence type="ECO:0000313" key="7">
    <source>
        <dbReference type="EMBL" id="SJL09189.1"/>
    </source>
</evidence>
<keyword evidence="2" id="KW-0597">Phosphoprotein</keyword>
<dbReference type="InterPro" id="IPR036291">
    <property type="entry name" value="NAD(P)-bd_dom_sf"/>
</dbReference>
<dbReference type="Pfam" id="PF00957">
    <property type="entry name" value="Synaptobrevin"/>
    <property type="match status" value="2"/>
</dbReference>
<dbReference type="PRINTS" id="PR00219">
    <property type="entry name" value="SYNAPTOBREVN"/>
</dbReference>
<keyword evidence="5" id="KW-0472">Membrane</keyword>
<protein>
    <recommendedName>
        <fullName evidence="6">V-SNARE coiled-coil homology domain-containing protein</fullName>
    </recommendedName>
</protein>
<keyword evidence="1" id="KW-0596">Phosphopantetheine</keyword>
<dbReference type="PROSITE" id="PS50892">
    <property type="entry name" value="V_SNARE"/>
    <property type="match status" value="1"/>
</dbReference>
<evidence type="ECO:0000256" key="3">
    <source>
        <dbReference type="PROSITE-ProRule" id="PRU00290"/>
    </source>
</evidence>
<keyword evidence="5" id="KW-1133">Transmembrane helix</keyword>
<gene>
    <name evidence="7" type="ORF">ARMOST_12565</name>
</gene>
<reference evidence="8" key="1">
    <citation type="journal article" date="2017" name="Nat. Ecol. Evol.">
        <title>Genome expansion and lineage-specific genetic innovations in the forest pathogenic fungi Armillaria.</title>
        <authorList>
            <person name="Sipos G."/>
            <person name="Prasanna A.N."/>
            <person name="Walter M.C."/>
            <person name="O'Connor E."/>
            <person name="Balint B."/>
            <person name="Krizsan K."/>
            <person name="Kiss B."/>
            <person name="Hess J."/>
            <person name="Varga T."/>
            <person name="Slot J."/>
            <person name="Riley R."/>
            <person name="Boka B."/>
            <person name="Rigling D."/>
            <person name="Barry K."/>
            <person name="Lee J."/>
            <person name="Mihaltcheva S."/>
            <person name="LaButti K."/>
            <person name="Lipzen A."/>
            <person name="Waldron R."/>
            <person name="Moloney N.M."/>
            <person name="Sperisen C."/>
            <person name="Kredics L."/>
            <person name="Vagvoelgyi C."/>
            <person name="Patrignani A."/>
            <person name="Fitzpatrick D."/>
            <person name="Nagy I."/>
            <person name="Doyle S."/>
            <person name="Anderson J.B."/>
            <person name="Grigoriev I.V."/>
            <person name="Gueldener U."/>
            <person name="Muensterkoetter M."/>
            <person name="Nagy L.G."/>
        </authorList>
    </citation>
    <scope>NUCLEOTIDE SEQUENCE [LARGE SCALE GENOMIC DNA]</scope>
    <source>
        <strain evidence="8">C18/9</strain>
    </source>
</reference>
<keyword evidence="8" id="KW-1185">Reference proteome</keyword>
<organism evidence="7 8">
    <name type="scientific">Armillaria ostoyae</name>
    <name type="common">Armillaria root rot fungus</name>
    <dbReference type="NCBI Taxonomy" id="47428"/>
    <lineage>
        <taxon>Eukaryota</taxon>
        <taxon>Fungi</taxon>
        <taxon>Dikarya</taxon>
        <taxon>Basidiomycota</taxon>
        <taxon>Agaricomycotina</taxon>
        <taxon>Agaricomycetes</taxon>
        <taxon>Agaricomycetidae</taxon>
        <taxon>Agaricales</taxon>
        <taxon>Marasmiineae</taxon>
        <taxon>Physalacriaceae</taxon>
        <taxon>Armillaria</taxon>
    </lineage>
</organism>
<dbReference type="Proteomes" id="UP000219338">
    <property type="component" value="Unassembled WGS sequence"/>
</dbReference>
<dbReference type="PANTHER" id="PTHR43439">
    <property type="entry name" value="PHENYLACETATE-COENZYME A LIGASE"/>
    <property type="match status" value="1"/>
</dbReference>
<evidence type="ECO:0000256" key="1">
    <source>
        <dbReference type="ARBA" id="ARBA00022450"/>
    </source>
</evidence>
<dbReference type="Pfam" id="PF23562">
    <property type="entry name" value="AMP-binding_C_3"/>
    <property type="match status" value="1"/>
</dbReference>
<dbReference type="InterPro" id="IPR000873">
    <property type="entry name" value="AMP-dep_synth/lig_dom"/>
</dbReference>
<keyword evidence="5" id="KW-0812">Transmembrane</keyword>
<evidence type="ECO:0000259" key="6">
    <source>
        <dbReference type="PROSITE" id="PS50892"/>
    </source>
</evidence>
<dbReference type="PANTHER" id="PTHR43439:SF2">
    <property type="entry name" value="ENZYME, PUTATIVE (JCVI)-RELATED"/>
    <property type="match status" value="1"/>
</dbReference>
<dbReference type="STRING" id="47428.A0A284RKB2"/>
<dbReference type="CDD" id="cd15874">
    <property type="entry name" value="R-SNARE_Snc1"/>
    <property type="match status" value="1"/>
</dbReference>
<feature type="region of interest" description="Disordered" evidence="4">
    <location>
        <begin position="1078"/>
        <end position="1099"/>
    </location>
</feature>
<dbReference type="InterPro" id="IPR042099">
    <property type="entry name" value="ANL_N_sf"/>
</dbReference>
<evidence type="ECO:0000313" key="8">
    <source>
        <dbReference type="Proteomes" id="UP000219338"/>
    </source>
</evidence>
<dbReference type="EMBL" id="FUEG01000010">
    <property type="protein sequence ID" value="SJL09189.1"/>
    <property type="molecule type" value="Genomic_DNA"/>
</dbReference>
<dbReference type="SUPFAM" id="SSF58038">
    <property type="entry name" value="SNARE fusion complex"/>
    <property type="match status" value="1"/>
</dbReference>
<evidence type="ECO:0000256" key="2">
    <source>
        <dbReference type="ARBA" id="ARBA00022553"/>
    </source>
</evidence>
<dbReference type="OrthoDB" id="429813at2759"/>
<dbReference type="GO" id="GO:0016192">
    <property type="term" value="P:vesicle-mediated transport"/>
    <property type="evidence" value="ECO:0007669"/>
    <property type="project" value="InterPro"/>
</dbReference>
<dbReference type="SUPFAM" id="SSF56801">
    <property type="entry name" value="Acetyl-CoA synthetase-like"/>
    <property type="match status" value="1"/>
</dbReference>
<dbReference type="Pfam" id="PF00501">
    <property type="entry name" value="AMP-binding"/>
    <property type="match status" value="1"/>
</dbReference>
<dbReference type="SUPFAM" id="SSF51735">
    <property type="entry name" value="NAD(P)-binding Rossmann-fold domains"/>
    <property type="match status" value="1"/>
</dbReference>
<dbReference type="GO" id="GO:0016020">
    <property type="term" value="C:membrane"/>
    <property type="evidence" value="ECO:0007669"/>
    <property type="project" value="InterPro"/>
</dbReference>
<keyword evidence="3" id="KW-0175">Coiled coil</keyword>